<dbReference type="VEuPathDB" id="FungiDB:HMPREF1541_10346"/>
<feature type="region of interest" description="Disordered" evidence="1">
    <location>
        <begin position="497"/>
        <end position="529"/>
    </location>
</feature>
<protein>
    <recommendedName>
        <fullName evidence="2">Telomeric single stranded DNA binding POT1/Cdc13 domain-containing protein</fullName>
    </recommendedName>
</protein>
<evidence type="ECO:0000313" key="4">
    <source>
        <dbReference type="Proteomes" id="UP000030752"/>
    </source>
</evidence>
<feature type="region of interest" description="Disordered" evidence="1">
    <location>
        <begin position="1113"/>
        <end position="1194"/>
    </location>
</feature>
<dbReference type="STRING" id="1220924.W2S7I7"/>
<feature type="region of interest" description="Disordered" evidence="1">
    <location>
        <begin position="706"/>
        <end position="806"/>
    </location>
</feature>
<dbReference type="InterPro" id="IPR011564">
    <property type="entry name" value="Telomer_end-bd_POT1/Cdc13"/>
</dbReference>
<dbReference type="OrthoDB" id="5363079at2759"/>
<dbReference type="HOGENOM" id="CLU_261220_0_0_1"/>
<dbReference type="GO" id="GO:0000723">
    <property type="term" value="P:telomere maintenance"/>
    <property type="evidence" value="ECO:0007669"/>
    <property type="project" value="InterPro"/>
</dbReference>
<dbReference type="RefSeq" id="XP_008713239.1">
    <property type="nucleotide sequence ID" value="XM_008715017.1"/>
</dbReference>
<reference evidence="3 4" key="1">
    <citation type="submission" date="2013-03" db="EMBL/GenBank/DDBJ databases">
        <title>The Genome Sequence of Phialophora europaea CBS 101466.</title>
        <authorList>
            <consortium name="The Broad Institute Genomics Platform"/>
            <person name="Cuomo C."/>
            <person name="de Hoog S."/>
            <person name="Gorbushina A."/>
            <person name="Walker B."/>
            <person name="Young S.K."/>
            <person name="Zeng Q."/>
            <person name="Gargeya S."/>
            <person name="Fitzgerald M."/>
            <person name="Haas B."/>
            <person name="Abouelleil A."/>
            <person name="Allen A.W."/>
            <person name="Alvarado L."/>
            <person name="Arachchi H.M."/>
            <person name="Berlin A.M."/>
            <person name="Chapman S.B."/>
            <person name="Gainer-Dewar J."/>
            <person name="Goldberg J."/>
            <person name="Griggs A."/>
            <person name="Gujja S."/>
            <person name="Hansen M."/>
            <person name="Howarth C."/>
            <person name="Imamovic A."/>
            <person name="Ireland A."/>
            <person name="Larimer J."/>
            <person name="McCowan C."/>
            <person name="Murphy C."/>
            <person name="Pearson M."/>
            <person name="Poon T.W."/>
            <person name="Priest M."/>
            <person name="Roberts A."/>
            <person name="Saif S."/>
            <person name="Shea T."/>
            <person name="Sisk P."/>
            <person name="Sykes S."/>
            <person name="Wortman J."/>
            <person name="Nusbaum C."/>
            <person name="Birren B."/>
        </authorList>
    </citation>
    <scope>NUCLEOTIDE SEQUENCE [LARGE SCALE GENOMIC DNA]</scope>
    <source>
        <strain evidence="3 4">CBS 101466</strain>
    </source>
</reference>
<feature type="compositionally biased region" description="Polar residues" evidence="1">
    <location>
        <begin position="775"/>
        <end position="801"/>
    </location>
</feature>
<evidence type="ECO:0000313" key="3">
    <source>
        <dbReference type="EMBL" id="ETN44676.1"/>
    </source>
</evidence>
<feature type="compositionally biased region" description="Polar residues" evidence="1">
    <location>
        <begin position="731"/>
        <end position="740"/>
    </location>
</feature>
<dbReference type="AlphaFoldDB" id="W2S7I7"/>
<feature type="compositionally biased region" description="Low complexity" evidence="1">
    <location>
        <begin position="1113"/>
        <end position="1122"/>
    </location>
</feature>
<feature type="compositionally biased region" description="Polar residues" evidence="1">
    <location>
        <begin position="289"/>
        <end position="299"/>
    </location>
</feature>
<feature type="compositionally biased region" description="Low complexity" evidence="1">
    <location>
        <begin position="1025"/>
        <end position="1044"/>
    </location>
</feature>
<feature type="region of interest" description="Disordered" evidence="1">
    <location>
        <begin position="411"/>
        <end position="476"/>
    </location>
</feature>
<evidence type="ECO:0000259" key="2">
    <source>
        <dbReference type="SMART" id="SM00976"/>
    </source>
</evidence>
<dbReference type="eggNOG" id="ENOG502SETJ">
    <property type="taxonomic scope" value="Eukaryota"/>
</dbReference>
<gene>
    <name evidence="3" type="ORF">HMPREF1541_10346</name>
</gene>
<dbReference type="GeneID" id="19977685"/>
<keyword evidence="4" id="KW-1185">Reference proteome</keyword>
<feature type="region of interest" description="Disordered" evidence="1">
    <location>
        <begin position="989"/>
        <end position="1101"/>
    </location>
</feature>
<feature type="compositionally biased region" description="Polar residues" evidence="1">
    <location>
        <begin position="237"/>
        <end position="262"/>
    </location>
</feature>
<proteinExistence type="predicted"/>
<evidence type="ECO:0000256" key="1">
    <source>
        <dbReference type="SAM" id="MobiDB-lite"/>
    </source>
</evidence>
<dbReference type="SMART" id="SM00976">
    <property type="entry name" value="Telo_bind"/>
    <property type="match status" value="1"/>
</dbReference>
<feature type="domain" description="Telomeric single stranded DNA binding POT1/Cdc13" evidence="2">
    <location>
        <begin position="819"/>
        <end position="960"/>
    </location>
</feature>
<dbReference type="Gene3D" id="2.40.50.140">
    <property type="entry name" value="Nucleic acid-binding proteins"/>
    <property type="match status" value="1"/>
</dbReference>
<sequence>MSITDDSTPPRPGFQQAERVRIADLTPGSESPQSYVEAQIALVWPYSSLTRQFAFLLSEADARPYKAGRQLKVTLHDGAARAVQATKVGIGDTIKLLLQDCVWQDSEDPASTPGKRVRWDLTYREAVRLEVLGGASQKSHTVQYKRSDTPSPRWSPVANGVVQIATPPPEPFSLHTPFKSTTSHRTSAFYTHVATPHDPFSEDIELESGRSRKRTKFARPSGSWRFLDNAEEDAQRVPSSPVQLDQEAGSTNTQGRQVQVTTDAVPIVPSEQQTLATPEDNISPPELDPSTNALTSTATLMGPPKVPAPAPQDMQLERSSRGDFHGDDEATTPRLHPLASPGLPLVSPLVKVFGTELGYFPDMSDRGSELDAISHPATDAGTPTPMSDDPVRSIDSLPNVEAHETILPSLVDSNATLPPAGGPQGPLLIDDEEDDTSAQSDIADAPRSPAKTASRAHETEDTAPVPSAPVDDKDMPEIKDAITVLDEFLQMSPVVEAHTSDQSRETDTRLADDSGPSLIARNESSVEIKASDVPNENLLTAQATTSTVTAGEGGKQHDLPARYSPIRAVDGTSEFRGLVVPEHTRSLQGITEQRDADLRNVSPQPDKETVNIAADKLLTSTQVAASTNIASSDGNLHVNSQEEDIGERTGTPQKSFETQAADVHLITPMQTQERPDIAIRDEKRAEAIIDIGLLSPVATQTAEAVALNQPSSPVEGKATPKAIEREGPLTPTMTSSSSRRVSQRLTRKSEVPHLIDSPFFTKRKTTPQDLAAITETATEHGTQSQVSPESQHVQTDSSSSLKGKKAAVPSATSTALAYYPSLASLNEYYGQAVDIIAVCTDSTSKPAQAKSGPRDWHVSFRIIDAGAQSEDPKVAVQIFRPYRSALPAAHPGDVVILRSFKVQTVKHRWTLLSTDASAWAVFKSNVESRSMFDKVVMTGPELEYGRGEIAQVKHLLQWWSAEGQARYSTSSPAEAIKSNQRTPSNIDTALREEEEDAPVLQSVELPISPRRSRRLQHDEPDTAGQTTAPPTRDTARTATPQPTRHQPPRRARTKTPNAAETQPLAPPMVVPGPASDTSSVAPSSPTQTRRPRTRSTLSPNISFSAAGSASVASSVAAHSPTSPTFPPSAPSGKAKGKTKARGKGKAKEATPPLAHVDEEESGVAVSEPDEQQQQPPPPTPAKRSARLSRGSRVLSPRLVHELRDGMRYVDEKVGVEEWSKRVTRSQVHELRDGNRYVDVDEGAK</sequence>
<dbReference type="GO" id="GO:0003677">
    <property type="term" value="F:DNA binding"/>
    <property type="evidence" value="ECO:0007669"/>
    <property type="project" value="InterPro"/>
</dbReference>
<dbReference type="EMBL" id="KB822714">
    <property type="protein sequence ID" value="ETN44676.1"/>
    <property type="molecule type" value="Genomic_DNA"/>
</dbReference>
<feature type="compositionally biased region" description="Low complexity" evidence="1">
    <location>
        <begin position="1082"/>
        <end position="1101"/>
    </location>
</feature>
<feature type="compositionally biased region" description="Basic residues" evidence="1">
    <location>
        <begin position="1134"/>
        <end position="1144"/>
    </location>
</feature>
<dbReference type="SUPFAM" id="SSF50249">
    <property type="entry name" value="Nucleic acid-binding proteins"/>
    <property type="match status" value="1"/>
</dbReference>
<feature type="compositionally biased region" description="Basic and acidic residues" evidence="1">
    <location>
        <begin position="498"/>
        <end position="512"/>
    </location>
</feature>
<accession>W2S7I7</accession>
<dbReference type="Proteomes" id="UP000030752">
    <property type="component" value="Unassembled WGS sequence"/>
</dbReference>
<dbReference type="InterPro" id="IPR012340">
    <property type="entry name" value="NA-bd_OB-fold"/>
</dbReference>
<feature type="region of interest" description="Disordered" evidence="1">
    <location>
        <begin position="232"/>
        <end position="339"/>
    </location>
</feature>
<name>W2S7I7_CYPE1</name>
<dbReference type="GO" id="GO:0000781">
    <property type="term" value="C:chromosome, telomeric region"/>
    <property type="evidence" value="ECO:0007669"/>
    <property type="project" value="InterPro"/>
</dbReference>
<dbReference type="InParanoid" id="W2S7I7"/>
<feature type="compositionally biased region" description="Basic and acidic residues" evidence="1">
    <location>
        <begin position="315"/>
        <end position="328"/>
    </location>
</feature>
<organism evidence="3 4">
    <name type="scientific">Cyphellophora europaea (strain CBS 101466)</name>
    <name type="common">Phialophora europaea</name>
    <dbReference type="NCBI Taxonomy" id="1220924"/>
    <lineage>
        <taxon>Eukaryota</taxon>
        <taxon>Fungi</taxon>
        <taxon>Dikarya</taxon>
        <taxon>Ascomycota</taxon>
        <taxon>Pezizomycotina</taxon>
        <taxon>Eurotiomycetes</taxon>
        <taxon>Chaetothyriomycetidae</taxon>
        <taxon>Chaetothyriales</taxon>
        <taxon>Cyphellophoraceae</taxon>
        <taxon>Cyphellophora</taxon>
    </lineage>
</organism>